<sequence length="91" mass="10346">MGMGLLSFRRWPLSLFREPFFLQDATPEDGEESKAREWGAEGRESWFSCRLTVVDTSQALFSPDWTEGKRLQLGLYSLPSEESSTTSQPPV</sequence>
<proteinExistence type="predicted"/>
<evidence type="ECO:0000313" key="1">
    <source>
        <dbReference type="EMBL" id="KKZ10211.1"/>
    </source>
</evidence>
<dbReference type="PATRIC" id="fig|1604020.3.peg.1340"/>
<dbReference type="Proteomes" id="UP000035067">
    <property type="component" value="Unassembled WGS sequence"/>
</dbReference>
<gene>
    <name evidence="1" type="ORF">TE42_10610</name>
</gene>
<comment type="caution">
    <text evidence="1">The sequence shown here is derived from an EMBL/GenBank/DDBJ whole genome shotgun (WGS) entry which is preliminary data.</text>
</comment>
<accession>A0A0G2IVD1</accession>
<evidence type="ECO:0000313" key="2">
    <source>
        <dbReference type="Proteomes" id="UP000035067"/>
    </source>
</evidence>
<organism evidence="1 2">
    <name type="scientific">Candidatus Synechococcus spongiarum SP3</name>
    <dbReference type="NCBI Taxonomy" id="1604020"/>
    <lineage>
        <taxon>Bacteria</taxon>
        <taxon>Bacillati</taxon>
        <taxon>Cyanobacteriota</taxon>
        <taxon>Cyanophyceae</taxon>
        <taxon>Synechococcales</taxon>
        <taxon>Synechococcaceae</taxon>
        <taxon>Synechococcus</taxon>
    </lineage>
</organism>
<dbReference type="EMBL" id="JXQG01000111">
    <property type="protein sequence ID" value="KKZ10211.1"/>
    <property type="molecule type" value="Genomic_DNA"/>
</dbReference>
<protein>
    <submittedName>
        <fullName evidence="1">Uncharacterized protein</fullName>
    </submittedName>
</protein>
<dbReference type="AlphaFoldDB" id="A0A0G2IVD1"/>
<reference evidence="1 2" key="1">
    <citation type="submission" date="2015-01" db="EMBL/GenBank/DDBJ databases">
        <title>Lifestyle Evolution in Cyanobacterial Symbionts of Sponges.</title>
        <authorList>
            <person name="Burgsdorf I."/>
            <person name="Slaby B.M."/>
            <person name="Handley K.M."/>
            <person name="Haber M."/>
            <person name="Blom J."/>
            <person name="Marshall C.W."/>
            <person name="Gilbert J.A."/>
            <person name="Hentschel U."/>
            <person name="Steindler L."/>
        </authorList>
    </citation>
    <scope>NUCLEOTIDE SEQUENCE [LARGE SCALE GENOMIC DNA]</scope>
    <source>
        <strain evidence="1">SP3</strain>
    </source>
</reference>
<name>A0A0G2IVD1_9SYNE</name>